<gene>
    <name evidence="9" type="ORF">BEU01_02505</name>
</gene>
<dbReference type="InterPro" id="IPR000209">
    <property type="entry name" value="Peptidase_S8/S53_dom"/>
</dbReference>
<reference evidence="9 10" key="1">
    <citation type="submission" date="2016-08" db="EMBL/GenBank/DDBJ databases">
        <title>New Insights into Marine Group III Euryarchaeota, from dark to light.</title>
        <authorList>
            <person name="Haro-Moreno J.M."/>
            <person name="Rodriguez-Valera F."/>
            <person name="Lopez-Garcia P."/>
            <person name="Moreira D."/>
            <person name="Martin-Cuadrado A.B."/>
        </authorList>
    </citation>
    <scope>NUCLEOTIDE SEQUENCE [LARGE SCALE GENOMIC DNA]</scope>
    <source>
        <strain evidence="9">CG-Epi4</strain>
    </source>
</reference>
<dbReference type="PROSITE" id="PS00136">
    <property type="entry name" value="SUBTILASE_ASP"/>
    <property type="match status" value="1"/>
</dbReference>
<dbReference type="PANTHER" id="PTHR43806:SF65">
    <property type="entry name" value="SERINE PROTEASE APRX"/>
    <property type="match status" value="1"/>
</dbReference>
<feature type="active site" description="Charge relay system" evidence="5 6">
    <location>
        <position position="221"/>
    </location>
</feature>
<dbReference type="Proteomes" id="UP000183375">
    <property type="component" value="Unassembled WGS sequence"/>
</dbReference>
<dbReference type="InterPro" id="IPR023827">
    <property type="entry name" value="Peptidase_S8_Asp-AS"/>
</dbReference>
<evidence type="ECO:0000313" key="10">
    <source>
        <dbReference type="Proteomes" id="UP000183375"/>
    </source>
</evidence>
<accession>A0A1J5TKK7</accession>
<proteinExistence type="inferred from homology"/>
<dbReference type="InterPro" id="IPR036852">
    <property type="entry name" value="Peptidase_S8/S53_dom_sf"/>
</dbReference>
<dbReference type="PANTHER" id="PTHR43806">
    <property type="entry name" value="PEPTIDASE S8"/>
    <property type="match status" value="1"/>
</dbReference>
<dbReference type="InterPro" id="IPR015500">
    <property type="entry name" value="Peptidase_S8_subtilisin-rel"/>
</dbReference>
<evidence type="ECO:0000256" key="2">
    <source>
        <dbReference type="ARBA" id="ARBA00022670"/>
    </source>
</evidence>
<sequence>MRLLIAVLLSAMLLLQPVIASGSSNESSGDFLSEEVIHDNWWENTNMDKNRDGIQDNIWTAIDSKKHNWVDEDGRIGVIVDFDHTPTISDKDMLINSVDFIHFHTYHLIDSIAGSVSTEDLVTLSKLPGVVMVELDGILQVSNSDVKDVHGVWGIYEETGYDGTGSVVAIIDTGIDDEHVGLDDLDDDNNTDDPKVIAFFDAVNNASVTDGSTEPYDGNGHGSHCAGTTAGTGAPTYEHTGMAPQAQLVGVKVLSDSGSGSFAQVMLGMEWTVEKRHEFNIRVASMSLGGFGAIEWTSDEEESVNRMANEMVRNGIALFIAAGNSAVSAQIGTPGSAEDVITVGAIDKDTAIAIYSSQGPTEEGRVKPNIAFVGSSVMSVEANTGTGYEALSGTSMATPGAAGVAALMYQANPDLSPFDIRNIMQETSTYRVCHYMGANEPCAEDGIPKNRQNNVYGHGQVEALPALMEAANSVYNFTDSISVNVTSSKMEDNKVYLDQNKNIIFSISGNPDKVQWRTWDMRDNWMDLDNYESGDSTFEINYQMFVDRLKYLPGNSIEGNQTLMVRALKDSSSSANVVTYLQISTSTPTPNITEEASSLPFTFIVLTSLVVAQLRRKRA</sequence>
<dbReference type="PRINTS" id="PR00723">
    <property type="entry name" value="SUBTILISIN"/>
</dbReference>
<evidence type="ECO:0000256" key="4">
    <source>
        <dbReference type="ARBA" id="ARBA00022825"/>
    </source>
</evidence>
<keyword evidence="2 6" id="KW-0645">Protease</keyword>
<dbReference type="Gene3D" id="3.40.50.200">
    <property type="entry name" value="Peptidase S8/S53 domain"/>
    <property type="match status" value="1"/>
</dbReference>
<organism evidence="9 10">
    <name type="scientific">Marine Group III euryarchaeote CG-Epi4</name>
    <dbReference type="NCBI Taxonomy" id="1888998"/>
    <lineage>
        <taxon>Archaea</taxon>
        <taxon>Methanobacteriati</taxon>
        <taxon>Thermoplasmatota</taxon>
        <taxon>Thermoplasmata</taxon>
        <taxon>Candidatus Thermoprofundales</taxon>
    </lineage>
</organism>
<name>A0A1J5TKK7_9ARCH</name>
<feature type="active site" description="Charge relay system" evidence="5 6">
    <location>
        <position position="172"/>
    </location>
</feature>
<evidence type="ECO:0000256" key="3">
    <source>
        <dbReference type="ARBA" id="ARBA00022801"/>
    </source>
</evidence>
<dbReference type="PROSITE" id="PS51892">
    <property type="entry name" value="SUBTILASE"/>
    <property type="match status" value="1"/>
</dbReference>
<comment type="similarity">
    <text evidence="1 6 7">Belongs to the peptidase S8 family.</text>
</comment>
<evidence type="ECO:0000256" key="6">
    <source>
        <dbReference type="PROSITE-ProRule" id="PRU01240"/>
    </source>
</evidence>
<dbReference type="GO" id="GO:0004252">
    <property type="term" value="F:serine-type endopeptidase activity"/>
    <property type="evidence" value="ECO:0007669"/>
    <property type="project" value="UniProtKB-UniRule"/>
</dbReference>
<feature type="active site" description="Charge relay system" evidence="5 6">
    <location>
        <position position="395"/>
    </location>
</feature>
<comment type="caution">
    <text evidence="9">The sequence shown here is derived from an EMBL/GenBank/DDBJ whole genome shotgun (WGS) entry which is preliminary data.</text>
</comment>
<dbReference type="EMBL" id="MIYX01000005">
    <property type="protein sequence ID" value="OIR21497.1"/>
    <property type="molecule type" value="Genomic_DNA"/>
</dbReference>
<keyword evidence="3 6" id="KW-0378">Hydrolase</keyword>
<dbReference type="SUPFAM" id="SSF52743">
    <property type="entry name" value="Subtilisin-like"/>
    <property type="match status" value="1"/>
</dbReference>
<dbReference type="GO" id="GO:0006508">
    <property type="term" value="P:proteolysis"/>
    <property type="evidence" value="ECO:0007669"/>
    <property type="project" value="UniProtKB-KW"/>
</dbReference>
<dbReference type="InterPro" id="IPR050131">
    <property type="entry name" value="Peptidase_S8_subtilisin-like"/>
</dbReference>
<dbReference type="PROSITE" id="PS00138">
    <property type="entry name" value="SUBTILASE_SER"/>
    <property type="match status" value="1"/>
</dbReference>
<evidence type="ECO:0000256" key="1">
    <source>
        <dbReference type="ARBA" id="ARBA00011073"/>
    </source>
</evidence>
<protein>
    <recommendedName>
        <fullName evidence="8">Peptidase S8/S53 domain-containing protein</fullName>
    </recommendedName>
</protein>
<dbReference type="AlphaFoldDB" id="A0A1J5TKK7"/>
<dbReference type="InterPro" id="IPR023828">
    <property type="entry name" value="Peptidase_S8_Ser-AS"/>
</dbReference>
<feature type="domain" description="Peptidase S8/S53" evidence="8">
    <location>
        <begin position="163"/>
        <end position="459"/>
    </location>
</feature>
<dbReference type="Pfam" id="PF00082">
    <property type="entry name" value="Peptidase_S8"/>
    <property type="match status" value="1"/>
</dbReference>
<keyword evidence="4 6" id="KW-0720">Serine protease</keyword>
<evidence type="ECO:0000259" key="8">
    <source>
        <dbReference type="Pfam" id="PF00082"/>
    </source>
</evidence>
<evidence type="ECO:0000256" key="5">
    <source>
        <dbReference type="PIRSR" id="PIRSR615500-1"/>
    </source>
</evidence>
<evidence type="ECO:0000256" key="7">
    <source>
        <dbReference type="RuleBase" id="RU003355"/>
    </source>
</evidence>
<evidence type="ECO:0000313" key="9">
    <source>
        <dbReference type="EMBL" id="OIR21497.1"/>
    </source>
</evidence>